<accession>A0ABM1MJ76</accession>
<organism evidence="3 4">
    <name type="scientific">Nicrophorus vespilloides</name>
    <name type="common">Boreal carrion beetle</name>
    <dbReference type="NCBI Taxonomy" id="110193"/>
    <lineage>
        <taxon>Eukaryota</taxon>
        <taxon>Metazoa</taxon>
        <taxon>Ecdysozoa</taxon>
        <taxon>Arthropoda</taxon>
        <taxon>Hexapoda</taxon>
        <taxon>Insecta</taxon>
        <taxon>Pterygota</taxon>
        <taxon>Neoptera</taxon>
        <taxon>Endopterygota</taxon>
        <taxon>Coleoptera</taxon>
        <taxon>Polyphaga</taxon>
        <taxon>Staphyliniformia</taxon>
        <taxon>Silphidae</taxon>
        <taxon>Nicrophorinae</taxon>
        <taxon>Nicrophorus</taxon>
    </lineage>
</organism>
<dbReference type="InterPro" id="IPR016024">
    <property type="entry name" value="ARM-type_fold"/>
</dbReference>
<dbReference type="InterPro" id="IPR056497">
    <property type="entry name" value="HEAT_DAAF5"/>
</dbReference>
<keyword evidence="3" id="KW-1185">Reference proteome</keyword>
<dbReference type="SUPFAM" id="SSF48371">
    <property type="entry name" value="ARM repeat"/>
    <property type="match status" value="1"/>
</dbReference>
<dbReference type="Pfam" id="PF24573">
    <property type="entry name" value="HEAT_DAAF5"/>
    <property type="match status" value="1"/>
</dbReference>
<feature type="domain" description="Dynein axonemal assembly factor 5 HEAT-repeat" evidence="1">
    <location>
        <begin position="315"/>
        <end position="508"/>
    </location>
</feature>
<name>A0ABM1MJ76_NICVS</name>
<evidence type="ECO:0000259" key="2">
    <source>
        <dbReference type="Pfam" id="PF25757"/>
    </source>
</evidence>
<gene>
    <name evidence="4" type="primary">LOC108561275</name>
</gene>
<feature type="domain" description="Dynein axonemal assembly factor 5 TPR repeats" evidence="2">
    <location>
        <begin position="23"/>
        <end position="305"/>
    </location>
</feature>
<evidence type="ECO:0000259" key="1">
    <source>
        <dbReference type="Pfam" id="PF24573"/>
    </source>
</evidence>
<dbReference type="PANTHER" id="PTHR16216:SF2">
    <property type="entry name" value="DYNEIN AXONEMAL ASSEMBLY FACTOR 5"/>
    <property type="match status" value="1"/>
</dbReference>
<dbReference type="GeneID" id="108561275"/>
<dbReference type="Proteomes" id="UP000695000">
    <property type="component" value="Unplaced"/>
</dbReference>
<dbReference type="InterPro" id="IPR011989">
    <property type="entry name" value="ARM-like"/>
</dbReference>
<dbReference type="InterPro" id="IPR057978">
    <property type="entry name" value="TPR_DAAF5"/>
</dbReference>
<proteinExistence type="predicted"/>
<reference evidence="4" key="1">
    <citation type="submission" date="2025-08" db="UniProtKB">
        <authorList>
            <consortium name="RefSeq"/>
        </authorList>
    </citation>
    <scope>IDENTIFICATION</scope>
    <source>
        <tissue evidence="4">Whole Larva</tissue>
    </source>
</reference>
<evidence type="ECO:0000313" key="4">
    <source>
        <dbReference type="RefSeq" id="XP_017774626.1"/>
    </source>
</evidence>
<dbReference type="Pfam" id="PF25757">
    <property type="entry name" value="TPR_DNAAF5"/>
    <property type="match status" value="1"/>
</dbReference>
<protein>
    <submittedName>
        <fullName evidence="4">Dynein assembly factor 5, axonemal</fullName>
    </submittedName>
</protein>
<sequence>MSIDDFEGNDIVQNAGKKLCIALQSEDKFVRKLALKEFAESLKPMDHNELHRLFKEVHIYLLNTLRDRSEPVREQAIQTLQLYILEKLPINDYYISYLFPIFIERIGSVEIVEESEEIRLQLLHLIHGIIDKYSEGSQLKAFLNDLVIILKETVKDKYPAIKEMSCKCIILLSKYLPRDFHMQAESLVKPVLGNFSHQRYKIRIDAIQCMEVIVLASSCKALEEVAGPMAERLFDQIPAVRRTVARVAARWLLEYRDRYSFFYKLLPLLLTGLNDEVPETRAEAHTLWLQVGLQYQRENEKDFKDELDFLTQLPKHYPKDLERPNLGCRVLVQRTIGKLTSALARELSSWQADVRVRCSQLLCAVAHHAEDGITQHLQELLVAMYATARDEDERVVVNIVRASQLIGTFVPVDTWKKLILPAIEDGAHYGHLTVLANLIRGAPQDLVCSELREISQLLVDPNVCQSRKARYQKELINCVNSIEDKYSDELSGDIGSLLFRIVATVFSIRDKENDEVLDERMFQRLSDVLKLDNVDDLWKIFLEDLLKSLNGDPKGWTEVTVDRCILETILAYSNASFGQHLGVIGAILVDALDLSVEPEARLRTFIALTEALDKKDVIFKNAINLQIFLETLITDAIKPTLVWHAGRTAEAMRTMATSCLCTALSPAINVDLFTKELLQTLSQQIIPLLLSLTEDGAYRSRHLSLEALVLLKNMMVVKEIWGIDDLIKIYPEILKRLDDPISGVRICSVESISILLEDIPEEFKGDTFKSHHEFIIDTLMIHFDDDEMEFQELIKGVFKVLVKFCKQIVEEKVLKHKPLIRNQDGCDEIIKYIQQIEL</sequence>
<dbReference type="Gene3D" id="1.25.10.10">
    <property type="entry name" value="Leucine-rich Repeat Variant"/>
    <property type="match status" value="2"/>
</dbReference>
<dbReference type="RefSeq" id="XP_017774626.1">
    <property type="nucleotide sequence ID" value="XM_017919137.1"/>
</dbReference>
<evidence type="ECO:0000313" key="3">
    <source>
        <dbReference type="Proteomes" id="UP000695000"/>
    </source>
</evidence>
<dbReference type="PANTHER" id="PTHR16216">
    <property type="entry name" value="DYNEIN ASSEMBLY FACTOR 5, AXONEMAL"/>
    <property type="match status" value="1"/>
</dbReference>
<dbReference type="InterPro" id="IPR052623">
    <property type="entry name" value="DAAF5"/>
</dbReference>